<evidence type="ECO:0000256" key="5">
    <source>
        <dbReference type="ARBA" id="ARBA00022737"/>
    </source>
</evidence>
<comment type="domain">
    <text evidence="10">The VLRF1 domain mediates binding to the 60S ribosomal subunit.</text>
</comment>
<evidence type="ECO:0000256" key="4">
    <source>
        <dbReference type="ARBA" id="ARBA00022722"/>
    </source>
</evidence>
<feature type="compositionally biased region" description="Acidic residues" evidence="11">
    <location>
        <begin position="34"/>
        <end position="54"/>
    </location>
</feature>
<dbReference type="OrthoDB" id="429841at2759"/>
<dbReference type="AlphaFoldDB" id="A0A2T0FFB3"/>
<feature type="region of interest" description="Disordered" evidence="11">
    <location>
        <begin position="30"/>
        <end position="60"/>
    </location>
</feature>
<evidence type="ECO:0000256" key="1">
    <source>
        <dbReference type="ARBA" id="ARBA00004496"/>
    </source>
</evidence>
<evidence type="ECO:0000313" key="14">
    <source>
        <dbReference type="Proteomes" id="UP000238350"/>
    </source>
</evidence>
<keyword evidence="9" id="KW-0175">Coiled coil</keyword>
<protein>
    <submittedName>
        <fullName evidence="13">Protein VMS1</fullName>
    </submittedName>
</protein>
<reference evidence="13 14" key="1">
    <citation type="submission" date="2017-04" db="EMBL/GenBank/DDBJ databases">
        <title>Genome sequencing of [Candida] sorbophila.</title>
        <authorList>
            <person name="Ahn J.O."/>
        </authorList>
    </citation>
    <scope>NUCLEOTIDE SEQUENCE [LARGE SCALE GENOMIC DNA]</scope>
    <source>
        <strain evidence="13 14">DS02</strain>
    </source>
</reference>
<evidence type="ECO:0000256" key="9">
    <source>
        <dbReference type="ARBA" id="ARBA00023054"/>
    </source>
</evidence>
<dbReference type="InterPro" id="IPR041175">
    <property type="entry name" value="VLRF1/Vms1"/>
</dbReference>
<sequence>MSLTQKSLYIFDLPASLVSTLSPFRTVSAYDSSSESESDDNEFSDSSDSSDEEGFTPSASHMTQYKEEYEDFDHWKMVNLAHISGSSFVYFTSSLIPPGKVLSVYKSVLDKDMIIDRPVDSLTQLKPDGKSAVLLVGAGHFAGAIFSHVRGKHKTNISNPFANINVLASKSFHRYTTRRKQGGAQGASDNAKGKAKSAGSNMRRQGELALKQEVQQLLESWAPELKDCQKIYIRASGSRNKALIMGYPKAPIPAKDVRVASIPFVTKRPTYDETRRVWLQITKAQVVDQPQVELTPTPEPATKVTVKESKPESAKPVVDPEVEATKVIVEHIKKSRLGPLKQELESKGSLDFTLQPASKYKPYPTALLLATALDKYRVVTGLLEWGADPTIKATGGKTIWDIAGNSKKTKDALQIARHDLGDDKWDWSATKIGPAMSKEDILACDTAEKLQIKEKLEKKLQKEEEQKKKQRLERLIAKHGSGRYVGGDNLGTNGLSEQEKQYIERERRARAAEARLARFAKK</sequence>
<comment type="similarity">
    <text evidence="2 10">Belongs to the ANKZF1/VMS1 family.</text>
</comment>
<evidence type="ECO:0000256" key="10">
    <source>
        <dbReference type="PROSITE-ProRule" id="PRU01389"/>
    </source>
</evidence>
<dbReference type="STRING" id="45607.A0A2T0FFB3"/>
<proteinExistence type="inferred from homology"/>
<keyword evidence="6 10" id="KW-0255">Endonuclease</keyword>
<gene>
    <name evidence="13" type="ORF">B9G98_01269</name>
</gene>
<feature type="region of interest" description="Disordered" evidence="11">
    <location>
        <begin position="294"/>
        <end position="318"/>
    </location>
</feature>
<dbReference type="GO" id="GO:0036503">
    <property type="term" value="P:ERAD pathway"/>
    <property type="evidence" value="ECO:0007669"/>
    <property type="project" value="TreeGrafter"/>
</dbReference>
<evidence type="ECO:0000256" key="7">
    <source>
        <dbReference type="ARBA" id="ARBA00022801"/>
    </source>
</evidence>
<comment type="caution">
    <text evidence="13">The sequence shown here is derived from an EMBL/GenBank/DDBJ whole genome shotgun (WGS) entry which is preliminary data.</text>
</comment>
<dbReference type="GeneID" id="36515018"/>
<dbReference type="RefSeq" id="XP_024663595.1">
    <property type="nucleotide sequence ID" value="XM_024807827.1"/>
</dbReference>
<feature type="region of interest" description="Disordered" evidence="11">
    <location>
        <begin position="479"/>
        <end position="502"/>
    </location>
</feature>
<name>A0A2T0FFB3_9ASCO</name>
<keyword evidence="3 10" id="KW-0963">Cytoplasm</keyword>
<feature type="active site" evidence="10">
    <location>
        <position position="185"/>
    </location>
</feature>
<dbReference type="PANTHER" id="PTHR16036">
    <property type="entry name" value="ANKYRIN REPEAT AND ZINC FINGER DOMAIN-CONTAINING PROTEIN 1"/>
    <property type="match status" value="1"/>
</dbReference>
<evidence type="ECO:0000256" key="2">
    <source>
        <dbReference type="ARBA" id="ARBA00009262"/>
    </source>
</evidence>
<evidence type="ECO:0000256" key="11">
    <source>
        <dbReference type="SAM" id="MobiDB-lite"/>
    </source>
</evidence>
<dbReference type="PANTHER" id="PTHR16036:SF2">
    <property type="entry name" value="TRNA ENDONUCLEASE ANKZF1"/>
    <property type="match status" value="1"/>
</dbReference>
<evidence type="ECO:0000313" key="13">
    <source>
        <dbReference type="EMBL" id="PRT53649.1"/>
    </source>
</evidence>
<dbReference type="EMBL" id="NDIQ01000001">
    <property type="protein sequence ID" value="PRT53649.1"/>
    <property type="molecule type" value="Genomic_DNA"/>
</dbReference>
<dbReference type="Pfam" id="PF18826">
    <property type="entry name" value="bVLRF1"/>
    <property type="match status" value="1"/>
</dbReference>
<keyword evidence="8" id="KW-0040">ANK repeat</keyword>
<organism evidence="13 14">
    <name type="scientific">Wickerhamiella sorbophila</name>
    <dbReference type="NCBI Taxonomy" id="45607"/>
    <lineage>
        <taxon>Eukaryota</taxon>
        <taxon>Fungi</taxon>
        <taxon>Dikarya</taxon>
        <taxon>Ascomycota</taxon>
        <taxon>Saccharomycotina</taxon>
        <taxon>Dipodascomycetes</taxon>
        <taxon>Dipodascales</taxon>
        <taxon>Trichomonascaceae</taxon>
        <taxon>Wickerhamiella</taxon>
    </lineage>
</organism>
<dbReference type="InterPro" id="IPR047139">
    <property type="entry name" value="ANKZ1/VMS1"/>
</dbReference>
<dbReference type="GO" id="GO:0016787">
    <property type="term" value="F:hydrolase activity"/>
    <property type="evidence" value="ECO:0007669"/>
    <property type="project" value="UniProtKB-KW"/>
</dbReference>
<evidence type="ECO:0000259" key="12">
    <source>
        <dbReference type="PROSITE" id="PS52044"/>
    </source>
</evidence>
<keyword evidence="14" id="KW-1185">Reference proteome</keyword>
<accession>A0A2T0FFB3</accession>
<feature type="domain" description="VLRF1" evidence="12">
    <location>
        <begin position="127"/>
        <end position="284"/>
    </location>
</feature>
<dbReference type="GO" id="GO:0004519">
    <property type="term" value="F:endonuclease activity"/>
    <property type="evidence" value="ECO:0007669"/>
    <property type="project" value="UniProtKB-KW"/>
</dbReference>
<dbReference type="PROSITE" id="PS52044">
    <property type="entry name" value="VLRF1"/>
    <property type="match status" value="1"/>
</dbReference>
<evidence type="ECO:0000256" key="3">
    <source>
        <dbReference type="ARBA" id="ARBA00022490"/>
    </source>
</evidence>
<evidence type="ECO:0000256" key="8">
    <source>
        <dbReference type="ARBA" id="ARBA00023043"/>
    </source>
</evidence>
<comment type="subcellular location">
    <subcellularLocation>
        <location evidence="1">Cytoplasm</location>
    </subcellularLocation>
</comment>
<keyword evidence="7 10" id="KW-0378">Hydrolase</keyword>
<dbReference type="GO" id="GO:0005737">
    <property type="term" value="C:cytoplasm"/>
    <property type="evidence" value="ECO:0007669"/>
    <property type="project" value="UniProtKB-SubCell"/>
</dbReference>
<evidence type="ECO:0000256" key="6">
    <source>
        <dbReference type="ARBA" id="ARBA00022759"/>
    </source>
</evidence>
<keyword evidence="4 10" id="KW-0540">Nuclease</keyword>
<dbReference type="Proteomes" id="UP000238350">
    <property type="component" value="Unassembled WGS sequence"/>
</dbReference>
<keyword evidence="5" id="KW-0677">Repeat</keyword>
<feature type="region of interest" description="Disordered" evidence="11">
    <location>
        <begin position="178"/>
        <end position="203"/>
    </location>
</feature>